<dbReference type="SUPFAM" id="SSF56024">
    <property type="entry name" value="Phospholipase D/nuclease"/>
    <property type="match status" value="2"/>
</dbReference>
<dbReference type="GO" id="GO:0006799">
    <property type="term" value="P:polyphosphate biosynthetic process"/>
    <property type="evidence" value="ECO:0007669"/>
    <property type="project" value="UniProtKB-UniRule"/>
</dbReference>
<dbReference type="Gene3D" id="3.30.870.10">
    <property type="entry name" value="Endonuclease Chain A"/>
    <property type="match status" value="2"/>
</dbReference>
<evidence type="ECO:0000256" key="6">
    <source>
        <dbReference type="HAMAP-Rule" id="MF_00347"/>
    </source>
</evidence>
<dbReference type="InterPro" id="IPR025200">
    <property type="entry name" value="PPK_C_dom2"/>
</dbReference>
<feature type="binding site" evidence="6">
    <location>
        <position position="455"/>
    </location>
    <ligand>
        <name>Mg(2+)</name>
        <dbReference type="ChEBI" id="CHEBI:18420"/>
    </ligand>
</feature>
<dbReference type="Proteomes" id="UP000190897">
    <property type="component" value="Unassembled WGS sequence"/>
</dbReference>
<evidence type="ECO:0000256" key="4">
    <source>
        <dbReference type="ARBA" id="ARBA00022777"/>
    </source>
</evidence>
<evidence type="ECO:0000259" key="9">
    <source>
        <dbReference type="Pfam" id="PF13089"/>
    </source>
</evidence>
<evidence type="ECO:0000256" key="7">
    <source>
        <dbReference type="RuleBase" id="RU003800"/>
    </source>
</evidence>
<dbReference type="InterPro" id="IPR041108">
    <property type="entry name" value="PP_kinase_C_1"/>
</dbReference>
<dbReference type="InterPro" id="IPR036830">
    <property type="entry name" value="PP_kinase_middle_dom_sf"/>
</dbReference>
<feature type="domain" description="Polyphosphate kinase C-terminal" evidence="10">
    <location>
        <begin position="553"/>
        <end position="717"/>
    </location>
</feature>
<sequence>MSGSTDPIYSNGKKGRLNNLFAFFKSTKGQVSAEENKIIGPSSEKANTLVQQSDLISRDLSWLKFNDRVLDQATNEDRNLFDRLKFLAITSSNLDEFFTIRVGSLYNYLDFGKERLDYSGLREIPFRKVLMRELHEFVRKQNDCYKNQLLPLFEKHGFKIIKLDDVHDDEKAAVEEYFERTVYPMLTPMLFDYTHAFPVLLAKVLILGVITQVKGTTAEEDRKLSFVQLPLNLPRFYVIDREEELLFLPIEDIVRAYIHKLYRNVDIVSTNLFRIIRNGDFSLEESDDVEADFIDEIKQKIKSRRLGRVVQVSIEHDTNPDLLSLIKKRWEIDDYNVFPIDGFIDYTSFWGIIKHPEFKDQIPAIHPPVPPLGLDRERIPDIFEVMRERDILLHHPYNNFEPVLQLLEQAAEDPKVLSIKLTIYRLAKNSRVTEALLHAAENGKHVAVLFEVKARFDEENNIREAQRLQKAGCFVIYGIGLLKTHTKLLLIVRNEGNRVLRYAHLSSGNYNEDTSRLYTDTGLLTSNEEYTHDISEFFNVITGHSIPSEYQNLITAPRYMRDKLVELIQQEAENARAGLKSGICIKINSLEDRTTILELYKASQAGVPIKLIVRGMCCLRPQRAGLSENITVRSLVGDFLEHSRIFYFHRNGDPLVYGGSADAMVRSFDKRIESLFKLVDPRVRQEAIHILYYSLQDNVNAYEMQEDGNYIKCEIADGTEPLNVHEAFYSVTLDQVMATHLFEDEPIRGVISENVEIVEPEQLTAAPDQTQA</sequence>
<dbReference type="GO" id="GO:0009358">
    <property type="term" value="C:polyphosphate kinase complex"/>
    <property type="evidence" value="ECO:0007669"/>
    <property type="project" value="InterPro"/>
</dbReference>
<keyword evidence="1 6" id="KW-0597">Phosphoprotein</keyword>
<evidence type="ECO:0000313" key="13">
    <source>
        <dbReference type="Proteomes" id="UP000190897"/>
    </source>
</evidence>
<proteinExistence type="inferred from homology"/>
<dbReference type="GO" id="GO:0005524">
    <property type="term" value="F:ATP binding"/>
    <property type="evidence" value="ECO:0007669"/>
    <property type="project" value="UniProtKB-KW"/>
</dbReference>
<feature type="active site" description="Phosphohistidine intermediate" evidence="6">
    <location>
        <position position="485"/>
    </location>
</feature>
<keyword evidence="13" id="KW-1185">Reference proteome</keyword>
<evidence type="ECO:0000256" key="3">
    <source>
        <dbReference type="ARBA" id="ARBA00022741"/>
    </source>
</evidence>
<dbReference type="CDD" id="cd09168">
    <property type="entry name" value="PLDc_PaPPK1_C2_like"/>
    <property type="match status" value="1"/>
</dbReference>
<dbReference type="InterPro" id="IPR036832">
    <property type="entry name" value="PPK_N_dom_sf"/>
</dbReference>
<dbReference type="Pfam" id="PF13090">
    <property type="entry name" value="PP_kinase_C"/>
    <property type="match status" value="1"/>
</dbReference>
<feature type="domain" description="Polyphosphate kinase N-terminal" evidence="9">
    <location>
        <begin position="56"/>
        <end position="160"/>
    </location>
</feature>
<feature type="binding site" evidence="6">
    <location>
        <position position="642"/>
    </location>
    <ligand>
        <name>ATP</name>
        <dbReference type="ChEBI" id="CHEBI:30616"/>
    </ligand>
</feature>
<dbReference type="SUPFAM" id="SSF143724">
    <property type="entry name" value="PHP14-like"/>
    <property type="match status" value="1"/>
</dbReference>
<dbReference type="NCBIfam" id="NF003917">
    <property type="entry name" value="PRK05443.1-1"/>
    <property type="match status" value="1"/>
</dbReference>
<keyword evidence="5 6" id="KW-0067">ATP-binding</keyword>
<dbReference type="EMBL" id="FUZA01000001">
    <property type="protein sequence ID" value="SKB54948.1"/>
    <property type="molecule type" value="Genomic_DNA"/>
</dbReference>
<dbReference type="Gene3D" id="1.20.58.310">
    <property type="entry name" value="Polyphosphate kinase N-terminal domain"/>
    <property type="match status" value="1"/>
</dbReference>
<feature type="binding site" evidence="6">
    <location>
        <position position="93"/>
    </location>
    <ligand>
        <name>ATP</name>
        <dbReference type="ChEBI" id="CHEBI:30616"/>
    </ligand>
</feature>
<gene>
    <name evidence="6" type="primary">ppk</name>
    <name evidence="12" type="ORF">SAMN05660293_00933</name>
</gene>
<protein>
    <recommendedName>
        <fullName evidence="6 7">Polyphosphate kinase</fullName>
        <ecNumber evidence="6 7">2.7.4.1</ecNumber>
    </recommendedName>
    <alternativeName>
        <fullName evidence="6">ATP-polyphosphate phosphotransferase</fullName>
    </alternativeName>
    <alternativeName>
        <fullName evidence="6">Polyphosphoric acid kinase</fullName>
    </alternativeName>
</protein>
<dbReference type="SUPFAM" id="SSF140356">
    <property type="entry name" value="PPK N-terminal domain-like"/>
    <property type="match status" value="1"/>
</dbReference>
<dbReference type="PANTHER" id="PTHR30218">
    <property type="entry name" value="POLYPHOSPHATE KINASE"/>
    <property type="match status" value="1"/>
</dbReference>
<evidence type="ECO:0000259" key="8">
    <source>
        <dbReference type="Pfam" id="PF02503"/>
    </source>
</evidence>
<comment type="cofactor">
    <cofactor evidence="6">
        <name>Mg(2+)</name>
        <dbReference type="ChEBI" id="CHEBI:18420"/>
    </cofactor>
</comment>
<keyword evidence="6" id="KW-0460">Magnesium</keyword>
<dbReference type="HAMAP" id="MF_00347">
    <property type="entry name" value="Polyphosphate_kinase"/>
    <property type="match status" value="1"/>
</dbReference>
<name>A0A1T5C614_9BACT</name>
<dbReference type="Pfam" id="PF02503">
    <property type="entry name" value="PP_kinase"/>
    <property type="match status" value="1"/>
</dbReference>
<dbReference type="AlphaFoldDB" id="A0A1T5C614"/>
<keyword evidence="2 6" id="KW-0808">Transferase</keyword>
<dbReference type="RefSeq" id="WP_082213456.1">
    <property type="nucleotide sequence ID" value="NZ_FUZA01000001.1"/>
</dbReference>
<evidence type="ECO:0000313" key="12">
    <source>
        <dbReference type="EMBL" id="SKB54948.1"/>
    </source>
</evidence>
<feature type="domain" description="Polyphosphate kinase middle" evidence="8">
    <location>
        <begin position="170"/>
        <end position="351"/>
    </location>
</feature>
<dbReference type="PANTHER" id="PTHR30218:SF0">
    <property type="entry name" value="POLYPHOSPHATE KINASE"/>
    <property type="match status" value="1"/>
</dbReference>
<dbReference type="InterPro" id="IPR025198">
    <property type="entry name" value="PPK_N_dom"/>
</dbReference>
<organism evidence="12 13">
    <name type="scientific">Dyadobacter psychrophilus</name>
    <dbReference type="NCBI Taxonomy" id="651661"/>
    <lineage>
        <taxon>Bacteria</taxon>
        <taxon>Pseudomonadati</taxon>
        <taxon>Bacteroidota</taxon>
        <taxon>Cytophagia</taxon>
        <taxon>Cytophagales</taxon>
        <taxon>Spirosomataceae</taxon>
        <taxon>Dyadobacter</taxon>
    </lineage>
</organism>
<comment type="catalytic activity">
    <reaction evidence="6 7">
        <text>[phosphate](n) + ATP = [phosphate](n+1) + ADP</text>
        <dbReference type="Rhea" id="RHEA:19573"/>
        <dbReference type="Rhea" id="RHEA-COMP:9859"/>
        <dbReference type="Rhea" id="RHEA-COMP:14280"/>
        <dbReference type="ChEBI" id="CHEBI:16838"/>
        <dbReference type="ChEBI" id="CHEBI:30616"/>
        <dbReference type="ChEBI" id="CHEBI:456216"/>
        <dbReference type="EC" id="2.7.4.1"/>
    </reaction>
</comment>
<dbReference type="NCBIfam" id="TIGR03705">
    <property type="entry name" value="poly_P_kin"/>
    <property type="match status" value="1"/>
</dbReference>
<feature type="domain" description="Polyphosphate kinase C-terminal" evidence="11">
    <location>
        <begin position="381"/>
        <end position="545"/>
    </location>
</feature>
<dbReference type="Pfam" id="PF13089">
    <property type="entry name" value="PP_kinase_N"/>
    <property type="match status" value="1"/>
</dbReference>
<keyword evidence="4 6" id="KW-0418">Kinase</keyword>
<dbReference type="PIRSF" id="PIRSF015589">
    <property type="entry name" value="PP_kinase"/>
    <property type="match status" value="1"/>
</dbReference>
<comment type="function">
    <text evidence="6 7">Catalyzes the reversible transfer of the terminal phosphate of ATP to form a long-chain polyphosphate (polyP).</text>
</comment>
<feature type="binding site" evidence="6">
    <location>
        <position position="614"/>
    </location>
    <ligand>
        <name>ATP</name>
        <dbReference type="ChEBI" id="CHEBI:30616"/>
    </ligand>
</feature>
<keyword evidence="6" id="KW-0479">Metal-binding</keyword>
<reference evidence="13" key="1">
    <citation type="submission" date="2017-02" db="EMBL/GenBank/DDBJ databases">
        <authorList>
            <person name="Varghese N."/>
            <person name="Submissions S."/>
        </authorList>
    </citation>
    <scope>NUCLEOTIDE SEQUENCE [LARGE SCALE GENOMIC DNA]</scope>
    <source>
        <strain evidence="13">DSM 22270</strain>
    </source>
</reference>
<dbReference type="Gene3D" id="3.30.1840.10">
    <property type="entry name" value="Polyphosphate kinase middle domain"/>
    <property type="match status" value="1"/>
</dbReference>
<evidence type="ECO:0000256" key="5">
    <source>
        <dbReference type="ARBA" id="ARBA00022840"/>
    </source>
</evidence>
<dbReference type="Pfam" id="PF17941">
    <property type="entry name" value="PP_kinase_C_1"/>
    <property type="match status" value="1"/>
</dbReference>
<comment type="PTM">
    <text evidence="6 7">An intermediate of this reaction is the autophosphorylated ppk in which a phosphate is covalently linked to a histidine residue through a N-P bond.</text>
</comment>
<dbReference type="NCBIfam" id="NF003921">
    <property type="entry name" value="PRK05443.2-2"/>
    <property type="match status" value="1"/>
</dbReference>
<dbReference type="InterPro" id="IPR003414">
    <property type="entry name" value="PP_kinase"/>
</dbReference>
<feature type="binding site" evidence="6">
    <location>
        <position position="518"/>
    </location>
    <ligand>
        <name>ATP</name>
        <dbReference type="ChEBI" id="CHEBI:30616"/>
    </ligand>
</feature>
<evidence type="ECO:0000259" key="10">
    <source>
        <dbReference type="Pfam" id="PF13090"/>
    </source>
</evidence>
<dbReference type="GO" id="GO:0046872">
    <property type="term" value="F:metal ion binding"/>
    <property type="evidence" value="ECO:0007669"/>
    <property type="project" value="UniProtKB-KW"/>
</dbReference>
<dbReference type="GO" id="GO:0008976">
    <property type="term" value="F:polyphosphate kinase activity"/>
    <property type="evidence" value="ECO:0007669"/>
    <property type="project" value="UniProtKB-UniRule"/>
</dbReference>
<dbReference type="EC" id="2.7.4.1" evidence="6 7"/>
<evidence type="ECO:0000256" key="2">
    <source>
        <dbReference type="ARBA" id="ARBA00022679"/>
    </source>
</evidence>
<evidence type="ECO:0000256" key="1">
    <source>
        <dbReference type="ARBA" id="ARBA00022553"/>
    </source>
</evidence>
<feature type="binding site" evidence="6">
    <location>
        <position position="425"/>
    </location>
    <ligand>
        <name>Mg(2+)</name>
        <dbReference type="ChEBI" id="CHEBI:18420"/>
    </ligand>
</feature>
<dbReference type="InterPro" id="IPR024953">
    <property type="entry name" value="PP_kinase_middle"/>
</dbReference>
<evidence type="ECO:0000259" key="11">
    <source>
        <dbReference type="Pfam" id="PF17941"/>
    </source>
</evidence>
<dbReference type="OrthoDB" id="9761456at2"/>
<keyword evidence="3 6" id="KW-0547">Nucleotide-binding</keyword>
<dbReference type="STRING" id="651661.SAMN05660293_00933"/>
<comment type="similarity">
    <text evidence="6 7">Belongs to the polyphosphate kinase 1 (PPK1) family.</text>
</comment>
<accession>A0A1T5C614</accession>